<dbReference type="EMBL" id="ACJW02000002">
    <property type="protein sequence ID" value="EEP68940.1"/>
    <property type="molecule type" value="Genomic_DNA"/>
</dbReference>
<dbReference type="Proteomes" id="UP000003009">
    <property type="component" value="Unassembled WGS sequence"/>
</dbReference>
<feature type="region of interest" description="Disordered" evidence="1">
    <location>
        <begin position="27"/>
        <end position="60"/>
    </location>
</feature>
<evidence type="ECO:0000256" key="1">
    <source>
        <dbReference type="SAM" id="MobiDB-lite"/>
    </source>
</evidence>
<evidence type="ECO:0000313" key="3">
    <source>
        <dbReference type="Proteomes" id="UP000003009"/>
    </source>
</evidence>
<comment type="caution">
    <text evidence="2">The sequence shown here is derived from an EMBL/GenBank/DDBJ whole genome shotgun (WGS) entry which is preliminary data.</text>
</comment>
<evidence type="ECO:0000313" key="2">
    <source>
        <dbReference type="EMBL" id="EEP68940.1"/>
    </source>
</evidence>
<dbReference type="AlphaFoldDB" id="C4GFD5"/>
<gene>
    <name evidence="2" type="ORF">GCWU000324_00851</name>
</gene>
<accession>C4GFD5</accession>
<reference evidence="2" key="1">
    <citation type="submission" date="2009-04" db="EMBL/GenBank/DDBJ databases">
        <authorList>
            <person name="Weinstock G."/>
            <person name="Sodergren E."/>
            <person name="Clifton S."/>
            <person name="Fulton L."/>
            <person name="Fulton B."/>
            <person name="Courtney L."/>
            <person name="Fronick C."/>
            <person name="Harrison M."/>
            <person name="Strong C."/>
            <person name="Farmer C."/>
            <person name="Delahaunty K."/>
            <person name="Markovic C."/>
            <person name="Hall O."/>
            <person name="Minx P."/>
            <person name="Tomlinson C."/>
            <person name="Mitreva M."/>
            <person name="Nelson J."/>
            <person name="Hou S."/>
            <person name="Wollam A."/>
            <person name="Pepin K.H."/>
            <person name="Johnson M."/>
            <person name="Bhonagiri V."/>
            <person name="Nash W.E."/>
            <person name="Warren W."/>
            <person name="Chinwalla A."/>
            <person name="Mardis E.R."/>
            <person name="Wilson R.K."/>
        </authorList>
    </citation>
    <scope>NUCLEOTIDE SEQUENCE [LARGE SCALE GENOMIC DNA]</scope>
    <source>
        <strain evidence="2">ATCC 51147</strain>
    </source>
</reference>
<protein>
    <submittedName>
        <fullName evidence="2">Uncharacterized protein</fullName>
    </submittedName>
</protein>
<dbReference type="HOGENOM" id="CLU_2935398_0_0_4"/>
<name>C4GFD5_9NEIS</name>
<dbReference type="STRING" id="629741.GCWU000324_00851"/>
<sequence length="60" mass="7031">MGVARFSYRGSLKRSWAQLKRLRRNQRQQATIAPNQREPKIGFSGCLIPHHRQPENPTFN</sequence>
<organism evidence="2 3">
    <name type="scientific">Kingella oralis ATCC 51147</name>
    <dbReference type="NCBI Taxonomy" id="629741"/>
    <lineage>
        <taxon>Bacteria</taxon>
        <taxon>Pseudomonadati</taxon>
        <taxon>Pseudomonadota</taxon>
        <taxon>Betaproteobacteria</taxon>
        <taxon>Neisseriales</taxon>
        <taxon>Neisseriaceae</taxon>
        <taxon>Kingella</taxon>
    </lineage>
</organism>
<proteinExistence type="predicted"/>
<keyword evidence="3" id="KW-1185">Reference proteome</keyword>